<evidence type="ECO:0000313" key="1">
    <source>
        <dbReference type="EMBL" id="REE02267.1"/>
    </source>
</evidence>
<organism evidence="1 2">
    <name type="scientific">Citricoccus muralis</name>
    <dbReference type="NCBI Taxonomy" id="169134"/>
    <lineage>
        <taxon>Bacteria</taxon>
        <taxon>Bacillati</taxon>
        <taxon>Actinomycetota</taxon>
        <taxon>Actinomycetes</taxon>
        <taxon>Micrococcales</taxon>
        <taxon>Micrococcaceae</taxon>
        <taxon>Citricoccus</taxon>
    </lineage>
</organism>
<comment type="caution">
    <text evidence="1">The sequence shown here is derived from an EMBL/GenBank/DDBJ whole genome shotgun (WGS) entry which is preliminary data.</text>
</comment>
<dbReference type="EMBL" id="QREH01000001">
    <property type="protein sequence ID" value="REE02267.1"/>
    <property type="molecule type" value="Genomic_DNA"/>
</dbReference>
<proteinExistence type="predicted"/>
<dbReference type="Proteomes" id="UP000256727">
    <property type="component" value="Unassembled WGS sequence"/>
</dbReference>
<evidence type="ECO:0000313" key="2">
    <source>
        <dbReference type="Proteomes" id="UP000256727"/>
    </source>
</evidence>
<protein>
    <submittedName>
        <fullName evidence="1">Uncharacterized protein</fullName>
    </submittedName>
</protein>
<dbReference type="OrthoDB" id="10013407at2"/>
<accession>A0A3D9L9Y6</accession>
<name>A0A3D9L9Y6_9MICC</name>
<reference evidence="1 2" key="1">
    <citation type="submission" date="2018-07" db="EMBL/GenBank/DDBJ databases">
        <title>Sequencing the genomes of 1000 actinobacteria strains.</title>
        <authorList>
            <person name="Klenk H.-P."/>
        </authorList>
    </citation>
    <scope>NUCLEOTIDE SEQUENCE [LARGE SCALE GENOMIC DNA]</scope>
    <source>
        <strain evidence="1 2">DSM 14442</strain>
    </source>
</reference>
<sequence>METDSKRYDFAVGLDGVVAFDQLDPGDRVSHWAQGPALSTARLAFNPHAAADQQLTDETTGASAWG</sequence>
<gene>
    <name evidence="1" type="ORF">C8E99_0030</name>
</gene>
<keyword evidence="2" id="KW-1185">Reference proteome</keyword>
<dbReference type="AlphaFoldDB" id="A0A3D9L9Y6"/>
<dbReference type="RefSeq" id="WP_147301130.1">
    <property type="nucleotide sequence ID" value="NZ_QREH01000001.1"/>
</dbReference>